<keyword evidence="2" id="KW-1185">Reference proteome</keyword>
<sequence length="70" mass="7146">MPPAMIRCPTKTLCAILCALGRSQLWTKSRNKIGRSLTTSSAAGGAANSSSSSSCAVEVLKAEETDSEGG</sequence>
<protein>
    <recommendedName>
        <fullName evidence="3">Secreted protein</fullName>
    </recommendedName>
</protein>
<reference evidence="1 2" key="1">
    <citation type="submission" date="2024-10" db="EMBL/GenBank/DDBJ databases">
        <authorList>
            <person name="Kim D."/>
        </authorList>
    </citation>
    <scope>NUCLEOTIDE SEQUENCE [LARGE SCALE GENOMIC DNA]</scope>
    <source>
        <strain evidence="1">Taebaek</strain>
    </source>
</reference>
<evidence type="ECO:0000313" key="1">
    <source>
        <dbReference type="EMBL" id="KAL3083708.1"/>
    </source>
</evidence>
<comment type="caution">
    <text evidence="1">The sequence shown here is derived from an EMBL/GenBank/DDBJ whole genome shotgun (WGS) entry which is preliminary data.</text>
</comment>
<proteinExistence type="predicted"/>
<dbReference type="EMBL" id="JBICCN010000251">
    <property type="protein sequence ID" value="KAL3083708.1"/>
    <property type="molecule type" value="Genomic_DNA"/>
</dbReference>
<dbReference type="AlphaFoldDB" id="A0ABD2J4G7"/>
<evidence type="ECO:0000313" key="2">
    <source>
        <dbReference type="Proteomes" id="UP001620645"/>
    </source>
</evidence>
<accession>A0ABD2J4G7</accession>
<organism evidence="1 2">
    <name type="scientific">Heterodera schachtii</name>
    <name type="common">Sugarbeet cyst nematode worm</name>
    <name type="synonym">Tylenchus schachtii</name>
    <dbReference type="NCBI Taxonomy" id="97005"/>
    <lineage>
        <taxon>Eukaryota</taxon>
        <taxon>Metazoa</taxon>
        <taxon>Ecdysozoa</taxon>
        <taxon>Nematoda</taxon>
        <taxon>Chromadorea</taxon>
        <taxon>Rhabditida</taxon>
        <taxon>Tylenchina</taxon>
        <taxon>Tylenchomorpha</taxon>
        <taxon>Tylenchoidea</taxon>
        <taxon>Heteroderidae</taxon>
        <taxon>Heteroderinae</taxon>
        <taxon>Heterodera</taxon>
    </lineage>
</organism>
<evidence type="ECO:0008006" key="3">
    <source>
        <dbReference type="Google" id="ProtNLM"/>
    </source>
</evidence>
<dbReference type="Proteomes" id="UP001620645">
    <property type="component" value="Unassembled WGS sequence"/>
</dbReference>
<name>A0ABD2J4G7_HETSC</name>
<gene>
    <name evidence="1" type="ORF">niasHS_008405</name>
</gene>